<organism evidence="2 3">
    <name type="scientific">Pelagimonas phthalicica</name>
    <dbReference type="NCBI Taxonomy" id="1037362"/>
    <lineage>
        <taxon>Bacteria</taxon>
        <taxon>Pseudomonadati</taxon>
        <taxon>Pseudomonadota</taxon>
        <taxon>Alphaproteobacteria</taxon>
        <taxon>Rhodobacterales</taxon>
        <taxon>Roseobacteraceae</taxon>
        <taxon>Pelagimonas</taxon>
    </lineage>
</organism>
<feature type="domain" description="CheW-like" evidence="1">
    <location>
        <begin position="10"/>
        <end position="154"/>
    </location>
</feature>
<dbReference type="SUPFAM" id="SSF50341">
    <property type="entry name" value="CheW-like"/>
    <property type="match status" value="1"/>
</dbReference>
<dbReference type="GO" id="GO:0005829">
    <property type="term" value="C:cytosol"/>
    <property type="evidence" value="ECO:0007669"/>
    <property type="project" value="TreeGrafter"/>
</dbReference>
<reference evidence="3" key="1">
    <citation type="submission" date="2017-05" db="EMBL/GenBank/DDBJ databases">
        <authorList>
            <person name="Rodrigo-Torres L."/>
            <person name="Arahal R. D."/>
            <person name="Lucena T."/>
        </authorList>
    </citation>
    <scope>NUCLEOTIDE SEQUENCE [LARGE SCALE GENOMIC DNA]</scope>
    <source>
        <strain evidence="3">CECT 8649</strain>
    </source>
</reference>
<gene>
    <name evidence="2" type="primary">cheW_1</name>
    <name evidence="2" type="ORF">TRP8649_01590</name>
</gene>
<evidence type="ECO:0000259" key="1">
    <source>
        <dbReference type="PROSITE" id="PS50851"/>
    </source>
</evidence>
<dbReference type="PANTHER" id="PTHR22617">
    <property type="entry name" value="CHEMOTAXIS SENSOR HISTIDINE KINASE-RELATED"/>
    <property type="match status" value="1"/>
</dbReference>
<dbReference type="Proteomes" id="UP000225972">
    <property type="component" value="Unassembled WGS sequence"/>
</dbReference>
<dbReference type="Pfam" id="PF01584">
    <property type="entry name" value="CheW"/>
    <property type="match status" value="1"/>
</dbReference>
<dbReference type="GO" id="GO:0006935">
    <property type="term" value="P:chemotaxis"/>
    <property type="evidence" value="ECO:0007669"/>
    <property type="project" value="InterPro"/>
</dbReference>
<dbReference type="InterPro" id="IPR036061">
    <property type="entry name" value="CheW-like_dom_sf"/>
</dbReference>
<sequence>MTDLSEMTDGNILLVFRLEGEAFGVSVSYVHEILDRERPTMVPNADAFSPGLINVRGSVVPLVDVRLRLGMGPAQATENARMIVLEHEIKDVKTKLAFEADAVEEVFEVNMSDVEPVPELGASWPQVYLLGAIRREDELIILLDPDTLFSPNPSFAAA</sequence>
<dbReference type="Gene3D" id="2.30.30.40">
    <property type="entry name" value="SH3 Domains"/>
    <property type="match status" value="1"/>
</dbReference>
<protein>
    <submittedName>
        <fullName evidence="2">Chemotaxis protein CheW</fullName>
    </submittedName>
</protein>
<evidence type="ECO:0000313" key="2">
    <source>
        <dbReference type="EMBL" id="SMX27485.1"/>
    </source>
</evidence>
<accession>A0A238JAP5</accession>
<dbReference type="RefSeq" id="WP_166652648.1">
    <property type="nucleotide sequence ID" value="NZ_FXXP01000001.1"/>
</dbReference>
<proteinExistence type="predicted"/>
<name>A0A238JAP5_9RHOB</name>
<dbReference type="EMBL" id="FXXP01000001">
    <property type="protein sequence ID" value="SMX27485.1"/>
    <property type="molecule type" value="Genomic_DNA"/>
</dbReference>
<dbReference type="PROSITE" id="PS50851">
    <property type="entry name" value="CHEW"/>
    <property type="match status" value="1"/>
</dbReference>
<evidence type="ECO:0000313" key="3">
    <source>
        <dbReference type="Proteomes" id="UP000225972"/>
    </source>
</evidence>
<dbReference type="InterPro" id="IPR039315">
    <property type="entry name" value="CheW"/>
</dbReference>
<dbReference type="InterPro" id="IPR002545">
    <property type="entry name" value="CheW-lke_dom"/>
</dbReference>
<dbReference type="SMART" id="SM00260">
    <property type="entry name" value="CheW"/>
    <property type="match status" value="1"/>
</dbReference>
<dbReference type="Gene3D" id="2.40.50.180">
    <property type="entry name" value="CheA-289, Domain 4"/>
    <property type="match status" value="1"/>
</dbReference>
<dbReference type="GO" id="GO:0007165">
    <property type="term" value="P:signal transduction"/>
    <property type="evidence" value="ECO:0007669"/>
    <property type="project" value="InterPro"/>
</dbReference>
<dbReference type="PANTHER" id="PTHR22617:SF23">
    <property type="entry name" value="CHEMOTAXIS PROTEIN CHEW"/>
    <property type="match status" value="1"/>
</dbReference>
<dbReference type="AlphaFoldDB" id="A0A238JAP5"/>
<keyword evidence="3" id="KW-1185">Reference proteome</keyword>